<dbReference type="SMART" id="SM00903">
    <property type="entry name" value="Flavin_Reduct"/>
    <property type="match status" value="1"/>
</dbReference>
<dbReference type="RefSeq" id="WP_008523215.1">
    <property type="nucleotide sequence ID" value="NZ_CM001376.1"/>
</dbReference>
<dbReference type="STRING" id="885272.JonanDRAFT_1261"/>
<dbReference type="HOGENOM" id="CLU_059021_5_5_0"/>
<protein>
    <submittedName>
        <fullName evidence="6">Conserved protein of DIM6/NTAB family</fullName>
    </submittedName>
</protein>
<dbReference type="GO" id="GO:0010181">
    <property type="term" value="F:FMN binding"/>
    <property type="evidence" value="ECO:0007669"/>
    <property type="project" value="InterPro"/>
</dbReference>
<gene>
    <name evidence="6" type="ORF">JonanDRAFT_1261</name>
</gene>
<dbReference type="InterPro" id="IPR002563">
    <property type="entry name" value="Flavin_Rdtase-like_dom"/>
</dbReference>
<dbReference type="GO" id="GO:0016646">
    <property type="term" value="F:oxidoreductase activity, acting on the CH-NH group of donors, NAD or NADP as acceptor"/>
    <property type="evidence" value="ECO:0007669"/>
    <property type="project" value="UniProtKB-ARBA"/>
</dbReference>
<dbReference type="InterPro" id="IPR052174">
    <property type="entry name" value="Flavoredoxin"/>
</dbReference>
<evidence type="ECO:0000256" key="2">
    <source>
        <dbReference type="ARBA" id="ARBA00022630"/>
    </source>
</evidence>
<evidence type="ECO:0000256" key="1">
    <source>
        <dbReference type="ARBA" id="ARBA00001917"/>
    </source>
</evidence>
<feature type="chain" id="PRO_5003540920" evidence="4">
    <location>
        <begin position="22"/>
        <end position="225"/>
    </location>
</feature>
<dbReference type="SUPFAM" id="SSF50475">
    <property type="entry name" value="FMN-binding split barrel"/>
    <property type="match status" value="1"/>
</dbReference>
<dbReference type="InterPro" id="IPR012349">
    <property type="entry name" value="Split_barrel_FMN-bd"/>
</dbReference>
<dbReference type="PANTHER" id="PTHR43567">
    <property type="entry name" value="FLAVOREDOXIN-RELATED-RELATED"/>
    <property type="match status" value="1"/>
</dbReference>
<evidence type="ECO:0000256" key="3">
    <source>
        <dbReference type="ARBA" id="ARBA00038054"/>
    </source>
</evidence>
<proteinExistence type="inferred from homology"/>
<comment type="similarity">
    <text evidence="3">Belongs to the flavoredoxin family.</text>
</comment>
<dbReference type="Pfam" id="PF01613">
    <property type="entry name" value="Flavin_Reduct"/>
    <property type="match status" value="1"/>
</dbReference>
<evidence type="ECO:0000259" key="5">
    <source>
        <dbReference type="SMART" id="SM00903"/>
    </source>
</evidence>
<dbReference type="Gene3D" id="2.30.110.10">
    <property type="entry name" value="Electron Transport, Fmn-binding Protein, Chain A"/>
    <property type="match status" value="1"/>
</dbReference>
<dbReference type="Proteomes" id="UP000003806">
    <property type="component" value="Chromosome"/>
</dbReference>
<feature type="domain" description="Flavin reductase like" evidence="5">
    <location>
        <begin position="39"/>
        <end position="187"/>
    </location>
</feature>
<name>H0UM51_9BACT</name>
<keyword evidence="7" id="KW-1185">Reference proteome</keyword>
<evidence type="ECO:0000256" key="4">
    <source>
        <dbReference type="SAM" id="SignalP"/>
    </source>
</evidence>
<evidence type="ECO:0000313" key="7">
    <source>
        <dbReference type="Proteomes" id="UP000003806"/>
    </source>
</evidence>
<feature type="signal peptide" evidence="4">
    <location>
        <begin position="1"/>
        <end position="21"/>
    </location>
</feature>
<dbReference type="PANTHER" id="PTHR43567:SF1">
    <property type="entry name" value="FLAVOREDOXIN"/>
    <property type="match status" value="1"/>
</dbReference>
<dbReference type="EMBL" id="CM001376">
    <property type="protein sequence ID" value="EHM13627.1"/>
    <property type="molecule type" value="Genomic_DNA"/>
</dbReference>
<accession>H0UM51</accession>
<evidence type="ECO:0000313" key="6">
    <source>
        <dbReference type="EMBL" id="EHM13627.1"/>
    </source>
</evidence>
<keyword evidence="2" id="KW-0285">Flavoprotein</keyword>
<dbReference type="AlphaFoldDB" id="H0UM51"/>
<keyword evidence="4" id="KW-0732">Signal</keyword>
<organism evidence="6 7">
    <name type="scientific">Jonquetella anthropi DSM 22815</name>
    <dbReference type="NCBI Taxonomy" id="885272"/>
    <lineage>
        <taxon>Bacteria</taxon>
        <taxon>Thermotogati</taxon>
        <taxon>Synergistota</taxon>
        <taxon>Synergistia</taxon>
        <taxon>Synergistales</taxon>
        <taxon>Dethiosulfovibrionaceae</taxon>
        <taxon>Jonquetella</taxon>
    </lineage>
</organism>
<comment type="cofactor">
    <cofactor evidence="1">
        <name>FMN</name>
        <dbReference type="ChEBI" id="CHEBI:58210"/>
    </cofactor>
</comment>
<sequence>MKKSVLAVLMCASLLAVPALAVERVAVNPANGKELGPRVAPSTVIAVATYDANGKADAALIDRWGIVSSSPARIGVAVNKKRATHDNIMASKFFTVNLPSEKFLAEMDFFGNHSLKKLPDLDKFAVTGVKTEKAETVNAPCLVDFPVTMECEVEEAFDGGSHTFFIAKVNKTWIDKNCIDPTSGELKPEAMKLFLYWPGTGKYYHVGDVLGTPGEALKAKFEKQE</sequence>
<reference evidence="6 7" key="1">
    <citation type="submission" date="2011-11" db="EMBL/GenBank/DDBJ databases">
        <title>The Noncontiguous Finished genome of Jonquetella anthropi DSM 22815.</title>
        <authorList>
            <consortium name="US DOE Joint Genome Institute (JGI-PGF)"/>
            <person name="Lucas S."/>
            <person name="Copeland A."/>
            <person name="Lapidus A."/>
            <person name="Glavina del Rio T."/>
            <person name="Dalin E."/>
            <person name="Tice H."/>
            <person name="Bruce D."/>
            <person name="Goodwin L."/>
            <person name="Pitluck S."/>
            <person name="Peters L."/>
            <person name="Mikhailova N."/>
            <person name="Held B."/>
            <person name="Kyrpides N."/>
            <person name="Mavromatis K."/>
            <person name="Ivanova N."/>
            <person name="Markowitz V."/>
            <person name="Cheng J.-F."/>
            <person name="Hugenholtz P."/>
            <person name="Woyke T."/>
            <person name="Wu D."/>
            <person name="Gronow S."/>
            <person name="Wellnitz S."/>
            <person name="Brambilla E."/>
            <person name="Klenk H.-P."/>
            <person name="Eisen J.A."/>
        </authorList>
    </citation>
    <scope>NUCLEOTIDE SEQUENCE [LARGE SCALE GENOMIC DNA]</scope>
    <source>
        <strain evidence="6 7">DSM 22815</strain>
    </source>
</reference>
<dbReference type="OrthoDB" id="9794638at2"/>
<dbReference type="eggNOG" id="COG1853">
    <property type="taxonomic scope" value="Bacteria"/>
</dbReference>